<keyword evidence="3" id="KW-0732">Signal</keyword>
<organism evidence="4 5">
    <name type="scientific">Austrofundulus limnaeus</name>
    <name type="common">Annual killifish</name>
    <dbReference type="NCBI Taxonomy" id="52670"/>
    <lineage>
        <taxon>Eukaryota</taxon>
        <taxon>Metazoa</taxon>
        <taxon>Chordata</taxon>
        <taxon>Craniata</taxon>
        <taxon>Vertebrata</taxon>
        <taxon>Euteleostomi</taxon>
        <taxon>Actinopterygii</taxon>
        <taxon>Neopterygii</taxon>
        <taxon>Teleostei</taxon>
        <taxon>Neoteleostei</taxon>
        <taxon>Acanthomorphata</taxon>
        <taxon>Ovalentaria</taxon>
        <taxon>Atherinomorphae</taxon>
        <taxon>Cyprinodontiformes</taxon>
        <taxon>Rivulidae</taxon>
        <taxon>Austrofundulus</taxon>
    </lineage>
</organism>
<dbReference type="CTD" id="150372"/>
<dbReference type="RefSeq" id="XP_013860349.1">
    <property type="nucleotide sequence ID" value="XM_014004895.1"/>
</dbReference>
<dbReference type="Proteomes" id="UP000192220">
    <property type="component" value="Unplaced"/>
</dbReference>
<dbReference type="InParanoid" id="A0A2I4AY01"/>
<dbReference type="GO" id="GO:0045577">
    <property type="term" value="P:regulation of B cell differentiation"/>
    <property type="evidence" value="ECO:0007669"/>
    <property type="project" value="InterPro"/>
</dbReference>
<accession>A0A2I4AY01</accession>
<dbReference type="GO" id="GO:0001819">
    <property type="term" value="P:positive regulation of cytokine production"/>
    <property type="evidence" value="ECO:0007669"/>
    <property type="project" value="InterPro"/>
</dbReference>
<dbReference type="InterPro" id="IPR013783">
    <property type="entry name" value="Ig-like_fold"/>
</dbReference>
<evidence type="ECO:0000256" key="2">
    <source>
        <dbReference type="SAM" id="Phobius"/>
    </source>
</evidence>
<protein>
    <submittedName>
        <fullName evidence="5">NFAT activation molecule 1</fullName>
    </submittedName>
</protein>
<dbReference type="PANTHER" id="PTHR35680:SF1">
    <property type="entry name" value="NFAT ACTIVATION MOLECULE 1"/>
    <property type="match status" value="1"/>
</dbReference>
<gene>
    <name evidence="5" type="primary">nfam1</name>
</gene>
<dbReference type="KEGG" id="alim:106515216"/>
<feature type="chain" id="PRO_5014178443" evidence="3">
    <location>
        <begin position="28"/>
        <end position="273"/>
    </location>
</feature>
<evidence type="ECO:0000256" key="1">
    <source>
        <dbReference type="SAM" id="MobiDB-lite"/>
    </source>
</evidence>
<dbReference type="GO" id="GO:0050861">
    <property type="term" value="P:positive regulation of B cell receptor signaling pathway"/>
    <property type="evidence" value="ECO:0007669"/>
    <property type="project" value="InterPro"/>
</dbReference>
<evidence type="ECO:0000256" key="3">
    <source>
        <dbReference type="SAM" id="SignalP"/>
    </source>
</evidence>
<dbReference type="OrthoDB" id="8830760at2759"/>
<dbReference type="GO" id="GO:0045121">
    <property type="term" value="C:membrane raft"/>
    <property type="evidence" value="ECO:0007669"/>
    <property type="project" value="TreeGrafter"/>
</dbReference>
<keyword evidence="4" id="KW-1185">Reference proteome</keyword>
<dbReference type="GO" id="GO:0050853">
    <property type="term" value="P:B cell receptor signaling pathway"/>
    <property type="evidence" value="ECO:0007669"/>
    <property type="project" value="TreeGrafter"/>
</dbReference>
<dbReference type="AlphaFoldDB" id="A0A2I4AY01"/>
<dbReference type="PANTHER" id="PTHR35680">
    <property type="entry name" value="NFAT ACTIVATION MOLECULE 1"/>
    <property type="match status" value="1"/>
</dbReference>
<dbReference type="Gene3D" id="2.60.40.10">
    <property type="entry name" value="Immunoglobulins"/>
    <property type="match status" value="1"/>
</dbReference>
<feature type="transmembrane region" description="Helical" evidence="2">
    <location>
        <begin position="138"/>
        <end position="160"/>
    </location>
</feature>
<evidence type="ECO:0000313" key="4">
    <source>
        <dbReference type="Proteomes" id="UP000192220"/>
    </source>
</evidence>
<sequence>MVPQHFGCLSIASSWIFAFFLPSVCRGMPPLTLTLDRTVFVAFSGEDLNITCTMTRPVNQTGDTFNCFDATGEKIFTQTISGTGNSPKKKTLMIPLKNVSSSGIYYCKYKSVMVQWFLRVRAKGYKPLEMWDYTDTDFIIVAIFIGVLLLFSVLGSVYVFRGDWKEMTHECSNTDEPEKENTEDRKKTETEEDNTDVTAAESTSFYASLAPRPGSIYEVLDHSTSNTESGQNTTMSKQKELIKLGKTLDKINLTNLYQSTISQSAKSTKVLTA</sequence>
<dbReference type="GO" id="GO:0004888">
    <property type="term" value="F:transmembrane signaling receptor activity"/>
    <property type="evidence" value="ECO:0007669"/>
    <property type="project" value="InterPro"/>
</dbReference>
<keyword evidence="2" id="KW-1133">Transmembrane helix</keyword>
<dbReference type="InterPro" id="IPR033549">
    <property type="entry name" value="NFAM1"/>
</dbReference>
<name>A0A2I4AY01_AUSLI</name>
<feature type="region of interest" description="Disordered" evidence="1">
    <location>
        <begin position="169"/>
        <end position="198"/>
    </location>
</feature>
<reference evidence="5" key="1">
    <citation type="submission" date="2025-08" db="UniProtKB">
        <authorList>
            <consortium name="RefSeq"/>
        </authorList>
    </citation>
    <scope>IDENTIFICATION</scope>
</reference>
<feature type="compositionally biased region" description="Basic and acidic residues" evidence="1">
    <location>
        <begin position="179"/>
        <end position="189"/>
    </location>
</feature>
<keyword evidence="2" id="KW-0472">Membrane</keyword>
<evidence type="ECO:0000313" key="5">
    <source>
        <dbReference type="RefSeq" id="XP_013860349.1"/>
    </source>
</evidence>
<proteinExistence type="predicted"/>
<keyword evidence="2" id="KW-0812">Transmembrane</keyword>
<feature type="signal peptide" evidence="3">
    <location>
        <begin position="1"/>
        <end position="27"/>
    </location>
</feature>